<evidence type="ECO:0000313" key="3">
    <source>
        <dbReference type="Proteomes" id="UP000037505"/>
    </source>
</evidence>
<feature type="compositionally biased region" description="Basic and acidic residues" evidence="1">
    <location>
        <begin position="1"/>
        <end position="10"/>
    </location>
</feature>
<dbReference type="EMBL" id="JNOM01000115">
    <property type="protein sequence ID" value="KNG86434.1"/>
    <property type="molecule type" value="Genomic_DNA"/>
</dbReference>
<evidence type="ECO:0000256" key="1">
    <source>
        <dbReference type="SAM" id="MobiDB-lite"/>
    </source>
</evidence>
<evidence type="ECO:0000313" key="2">
    <source>
        <dbReference type="EMBL" id="KNG86434.1"/>
    </source>
</evidence>
<reference evidence="2 3" key="1">
    <citation type="submission" date="2014-06" db="EMBL/GenBank/DDBJ databases">
        <title>The Genome of the Aflatoxigenic Filamentous Fungus Aspergillus nomius.</title>
        <authorList>
            <person name="Moore M.G."/>
            <person name="Shannon B.M."/>
            <person name="Brian M.M."/>
        </authorList>
    </citation>
    <scope>NUCLEOTIDE SEQUENCE [LARGE SCALE GENOMIC DNA]</scope>
    <source>
        <strain evidence="2 3">NRRL 13137</strain>
    </source>
</reference>
<feature type="region of interest" description="Disordered" evidence="1">
    <location>
        <begin position="1"/>
        <end position="22"/>
    </location>
</feature>
<comment type="caution">
    <text evidence="2">The sequence shown here is derived from an EMBL/GenBank/DDBJ whole genome shotgun (WGS) entry which is preliminary data.</text>
</comment>
<sequence>MPKMDRREFRPSNSPGSTVGLTGLTSQAVTQSESNALDPKVGVGGISSPFSGLISPPCRHHLSPCDSWPDRLFTSIGFRFSIHLYSHTVARANEIDDSTKTSITGHPFCTSRPDCLIQ</sequence>
<feature type="compositionally biased region" description="Polar residues" evidence="1">
    <location>
        <begin position="11"/>
        <end position="22"/>
    </location>
</feature>
<dbReference type="RefSeq" id="XP_015407357.1">
    <property type="nucleotide sequence ID" value="XM_015550534.1"/>
</dbReference>
<accession>A0A0L1J3X0</accession>
<name>A0A0L1J3X0_ASPN3</name>
<keyword evidence="3" id="KW-1185">Reference proteome</keyword>
<dbReference type="AlphaFoldDB" id="A0A0L1J3X0"/>
<protein>
    <submittedName>
        <fullName evidence="2">Uncharacterized protein</fullName>
    </submittedName>
</protein>
<gene>
    <name evidence="2" type="ORF">ANOM_005277</name>
</gene>
<dbReference type="GeneID" id="26807081"/>
<dbReference type="Proteomes" id="UP000037505">
    <property type="component" value="Unassembled WGS sequence"/>
</dbReference>
<organism evidence="2 3">
    <name type="scientific">Aspergillus nomiae NRRL (strain ATCC 15546 / NRRL 13137 / CBS 260.88 / M93)</name>
    <dbReference type="NCBI Taxonomy" id="1509407"/>
    <lineage>
        <taxon>Eukaryota</taxon>
        <taxon>Fungi</taxon>
        <taxon>Dikarya</taxon>
        <taxon>Ascomycota</taxon>
        <taxon>Pezizomycotina</taxon>
        <taxon>Eurotiomycetes</taxon>
        <taxon>Eurotiomycetidae</taxon>
        <taxon>Eurotiales</taxon>
        <taxon>Aspergillaceae</taxon>
        <taxon>Aspergillus</taxon>
        <taxon>Aspergillus subgen. Circumdati</taxon>
    </lineage>
</organism>
<proteinExistence type="predicted"/>